<evidence type="ECO:0000256" key="1">
    <source>
        <dbReference type="SAM" id="Phobius"/>
    </source>
</evidence>
<reference evidence="2 3" key="1">
    <citation type="submission" date="2019-04" db="EMBL/GenBank/DDBJ databases">
        <title>Draft genome sequence of Gemmobacter aestuarii sp. nov.</title>
        <authorList>
            <person name="Hameed A."/>
            <person name="Lin S.-Y."/>
            <person name="Shahina M."/>
            <person name="Lai W.-A."/>
            <person name="Young C.-C."/>
        </authorList>
    </citation>
    <scope>NUCLEOTIDE SEQUENCE [LARGE SCALE GENOMIC DNA]</scope>
    <source>
        <strain evidence="2 3">CC-PW-75</strain>
    </source>
</reference>
<dbReference type="Proteomes" id="UP000309450">
    <property type="component" value="Unassembled WGS sequence"/>
</dbReference>
<organism evidence="2 3">
    <name type="scientific">Aliigemmobacter aestuarii</name>
    <dbReference type="NCBI Taxonomy" id="1445661"/>
    <lineage>
        <taxon>Bacteria</taxon>
        <taxon>Pseudomonadati</taxon>
        <taxon>Pseudomonadota</taxon>
        <taxon>Alphaproteobacteria</taxon>
        <taxon>Rhodobacterales</taxon>
        <taxon>Paracoccaceae</taxon>
        <taxon>Aliigemmobacter</taxon>
    </lineage>
</organism>
<keyword evidence="1" id="KW-0812">Transmembrane</keyword>
<dbReference type="AlphaFoldDB" id="A0A4S3MNN3"/>
<gene>
    <name evidence="2" type="ORF">E7811_10175</name>
</gene>
<dbReference type="RefSeq" id="WP_136394527.1">
    <property type="nucleotide sequence ID" value="NZ_SSND01000002.1"/>
</dbReference>
<evidence type="ECO:0000313" key="2">
    <source>
        <dbReference type="EMBL" id="THD83634.1"/>
    </source>
</evidence>
<proteinExistence type="predicted"/>
<keyword evidence="1" id="KW-0472">Membrane</keyword>
<keyword evidence="3" id="KW-1185">Reference proteome</keyword>
<evidence type="ECO:0000313" key="3">
    <source>
        <dbReference type="Proteomes" id="UP000309450"/>
    </source>
</evidence>
<accession>A0A4S3MNN3</accession>
<sequence length="69" mass="7102">MVIGMVLFGFLAGIGGVIWGIAAGLSVLGLLAVYSLAGMVGALSFVMLALGMNVAREPAFALERARHPR</sequence>
<feature type="transmembrane region" description="Helical" evidence="1">
    <location>
        <begin position="7"/>
        <end position="28"/>
    </location>
</feature>
<name>A0A4S3MNN3_9RHOB</name>
<feature type="transmembrane region" description="Helical" evidence="1">
    <location>
        <begin position="34"/>
        <end position="55"/>
    </location>
</feature>
<keyword evidence="1" id="KW-1133">Transmembrane helix</keyword>
<protein>
    <submittedName>
        <fullName evidence="2">Uncharacterized protein</fullName>
    </submittedName>
</protein>
<dbReference type="EMBL" id="SSND01000002">
    <property type="protein sequence ID" value="THD83634.1"/>
    <property type="molecule type" value="Genomic_DNA"/>
</dbReference>
<comment type="caution">
    <text evidence="2">The sequence shown here is derived from an EMBL/GenBank/DDBJ whole genome shotgun (WGS) entry which is preliminary data.</text>
</comment>